<dbReference type="CDD" id="cd00096">
    <property type="entry name" value="Ig"/>
    <property type="match status" value="2"/>
</dbReference>
<dbReference type="FunFam" id="2.60.40.10:FF:000032">
    <property type="entry name" value="palladin isoform X1"/>
    <property type="match status" value="1"/>
</dbReference>
<evidence type="ECO:0000313" key="9">
    <source>
        <dbReference type="Proteomes" id="UP000887569"/>
    </source>
</evidence>
<evidence type="ECO:0000256" key="3">
    <source>
        <dbReference type="ARBA" id="ARBA00022490"/>
    </source>
</evidence>
<dbReference type="SMART" id="SM00409">
    <property type="entry name" value="IG"/>
    <property type="match status" value="14"/>
</dbReference>
<evidence type="ECO:0000256" key="4">
    <source>
        <dbReference type="ARBA" id="ARBA00022737"/>
    </source>
</evidence>
<dbReference type="GO" id="GO:0040017">
    <property type="term" value="P:positive regulation of locomotion"/>
    <property type="evidence" value="ECO:0007669"/>
    <property type="project" value="UniProtKB-ARBA"/>
</dbReference>
<dbReference type="SUPFAM" id="SSF48726">
    <property type="entry name" value="Immunoglobulin"/>
    <property type="match status" value="17"/>
</dbReference>
<dbReference type="InterPro" id="IPR003599">
    <property type="entry name" value="Ig_sub"/>
</dbReference>
<feature type="compositionally biased region" description="Low complexity" evidence="7">
    <location>
        <begin position="2631"/>
        <end position="2644"/>
    </location>
</feature>
<comment type="subcellular location">
    <subcellularLocation>
        <location evidence="1">Cytoplasm</location>
        <location evidence="1">Myofibril</location>
        <location evidence="1">Sarcomere</location>
        <location evidence="1">A band</location>
    </subcellularLocation>
</comment>
<dbReference type="FunFam" id="2.60.40.10:FF:000425">
    <property type="entry name" value="Myosin light chain kinase"/>
    <property type="match status" value="1"/>
</dbReference>
<dbReference type="FunFam" id="2.60.40.10:FF:000345">
    <property type="entry name" value="Muscle M-line assembly protein unc-89"/>
    <property type="match status" value="1"/>
</dbReference>
<dbReference type="InterPro" id="IPR013098">
    <property type="entry name" value="Ig_I-set"/>
</dbReference>
<feature type="region of interest" description="Disordered" evidence="7">
    <location>
        <begin position="2629"/>
        <end position="2650"/>
    </location>
</feature>
<dbReference type="Proteomes" id="UP000887569">
    <property type="component" value="Unplaced"/>
</dbReference>
<feature type="region of interest" description="Disordered" evidence="7">
    <location>
        <begin position="408"/>
        <end position="428"/>
    </location>
</feature>
<feature type="domain" description="Ig-like" evidence="8">
    <location>
        <begin position="448"/>
        <end position="535"/>
    </location>
</feature>
<evidence type="ECO:0000256" key="1">
    <source>
        <dbReference type="ARBA" id="ARBA00004161"/>
    </source>
</evidence>
<dbReference type="GO" id="GO:0019899">
    <property type="term" value="F:enzyme binding"/>
    <property type="evidence" value="ECO:0007669"/>
    <property type="project" value="UniProtKB-ARBA"/>
</dbReference>
<feature type="domain" description="Ig-like" evidence="8">
    <location>
        <begin position="2752"/>
        <end position="2839"/>
    </location>
</feature>
<evidence type="ECO:0000256" key="7">
    <source>
        <dbReference type="SAM" id="MobiDB-lite"/>
    </source>
</evidence>
<keyword evidence="6" id="KW-0393">Immunoglobulin domain</keyword>
<feature type="compositionally biased region" description="Basic and acidic residues" evidence="7">
    <location>
        <begin position="4181"/>
        <end position="4194"/>
    </location>
</feature>
<comment type="similarity">
    <text evidence="2">Belongs to the protein kinase superfamily. CAMK Ser/Thr protein kinase family.</text>
</comment>
<dbReference type="InterPro" id="IPR013783">
    <property type="entry name" value="Ig-like_fold"/>
</dbReference>
<feature type="domain" description="Ig-like" evidence="8">
    <location>
        <begin position="2188"/>
        <end position="2257"/>
    </location>
</feature>
<keyword evidence="5" id="KW-1015">Disulfide bond</keyword>
<feature type="domain" description="Ig-like" evidence="8">
    <location>
        <begin position="2085"/>
        <end position="2168"/>
    </location>
</feature>
<evidence type="ECO:0000313" key="10">
    <source>
        <dbReference type="WBParaSite" id="PgB13_g065_t02"/>
    </source>
</evidence>
<dbReference type="Gene3D" id="2.60.40.10">
    <property type="entry name" value="Immunoglobulins"/>
    <property type="match status" value="17"/>
</dbReference>
<keyword evidence="4" id="KW-0677">Repeat</keyword>
<keyword evidence="3" id="KW-0963">Cytoplasm</keyword>
<dbReference type="InterPro" id="IPR036179">
    <property type="entry name" value="Ig-like_dom_sf"/>
</dbReference>
<feature type="compositionally biased region" description="Basic and acidic residues" evidence="7">
    <location>
        <begin position="17"/>
        <end position="26"/>
    </location>
</feature>
<evidence type="ECO:0000256" key="2">
    <source>
        <dbReference type="ARBA" id="ARBA00006692"/>
    </source>
</evidence>
<dbReference type="InterPro" id="IPR007110">
    <property type="entry name" value="Ig-like_dom"/>
</dbReference>
<keyword evidence="9" id="KW-1185">Reference proteome</keyword>
<feature type="domain" description="Ig-like" evidence="8">
    <location>
        <begin position="1049"/>
        <end position="1138"/>
    </location>
</feature>
<organism evidence="9 10">
    <name type="scientific">Parascaris univalens</name>
    <name type="common">Nematode worm</name>
    <dbReference type="NCBI Taxonomy" id="6257"/>
    <lineage>
        <taxon>Eukaryota</taxon>
        <taxon>Metazoa</taxon>
        <taxon>Ecdysozoa</taxon>
        <taxon>Nematoda</taxon>
        <taxon>Chromadorea</taxon>
        <taxon>Rhabditida</taxon>
        <taxon>Spirurina</taxon>
        <taxon>Ascaridomorpha</taxon>
        <taxon>Ascaridoidea</taxon>
        <taxon>Ascarididae</taxon>
        <taxon>Parascaris</taxon>
    </lineage>
</organism>
<sequence length="4929" mass="550573">MEGREKRASSPDASASEEPKRLKLEEKENWTTVTVVHSSGAQSPSSILQRDATTSYATNRETVYHKNARTIEETHLIKSTGSSNEGFSEEHWTSEIKSYITTQPPKFVQVIRAFRVLATDTLTLVVEVESDPPAIFEWFCNDRPVQQDRRRFKVRHGINITTLTVEGPEQGVYKCTARNPAGISTTYGYITVNAPPQYKKWVEQKHAVVIEEKVETVSSERIGITIRQAPKFVNQVPNLTLKPGVEAVIDVEVEASPPAKFTWFVNGFELRDSSGRLEVYYPKENRCVARFPIPQSGEYKVIAENSVGRDQSIGYVDVKKEVSVHRMQRPPLPAEHMRHADTSSAYQHRDFFERMNKGRASSVTKNYEVYEESSYYQRSTSLPRPMRGIEKHIEVSSNADLLRRRQEETDATAQYSSTREIATQREDDHTETLYRTTSESFHFLPQAPLFVSALPKDVHLSSNEKLVLSVDVKASPPAKIAWKLDGTEVVQSESVSLLDEHNRSTLVVQPPVQQGLYTVTAKNKEGESTLSTSVHRVEEETFVQVDEQMVLSNRWITTGGRSTPPEIVDNAITVTTASDGWEIVEEADALKSSADSFETVKLADGVRLSVGRDEDRTPKSHTIPRVRTSTFAQTVSEERRTSLPHPTIITSPKSSEDIETFATEVIEERRLVPPYLPRRSTERLPQRPFVVRQPPPEVFVKAGEKLVLYSKVDSHPESSFKWYHNNFELRPSATTKIESSAPNESRATFERPTDGIYKVTAANLYGSCSSSTRVVTEVVEKTAEESFVSVVRLPQPQTEPKFQLMRKGRFESRNDLPKAPEIKRKFAALIRVPQKQPLVLSIEADAIPEATFTWRVNNFEVRTSALVHIERPAPNVSQATFTKPAEGKYEVIAANELGSVTCSTKVAVDYEAEVASEKKTVVSLSQIVQKPPTFVQPLPAETRLSSSNEELHLAVVVDSQQPVTFRWFADGSLLSNSIEHQMINEAFKSELLIRRRISHPTDYAVEVSNNYGTIWSETRVGPPTVTKTSTTVEELLATEAVTEVQQKAPRFTTPLYPIEVEEGDRFTAKVIVDQDGLPCEFLWYMNGKDLRTLPGFRVDSTHYESTLIADSTTTRNSGRLSVVARNECGAAESSATISVNEKEESFEVITTTASIPPERPPKIIVPLHSTVFRSGEPMVLRCRIDAVPPAQITWSKDEIDLAEWVISENITATVLPDGTYELSKPQCTTEDAGLYQCSARNAHGKAETAAYVTVEEAVSATDVHETEIHKTTVTKSPSPYIPQEPPKFTESMEAVDEGYETLLMCKLHSEAPVEISWYHDGILLQQCDKHTMGSMADGTQILTIRNVVKEDEGVYICRAESRYGVAETCTQIKATREKKQTSVEEVMIEEHDDEQIQIPQRTEFRKKAYTDTTVKVVAETEITSSEENYSRTAELRKSEEAYKLLVKVAETVASRLVAKVVIDEAIREAVYRIREETRTSDEEEIFYETIDIEEQLSAPRFETNIECYNVRAGDTVRLATDVRGHPTPTVEWYFGQQRIQQSSRTEVLYSNGRSTLLIKKATKADEGTYYCHAENRFGKSVLSCDLRVIDISKDRTQSTLDFSKAKYVSSESESEVFSNVHVNHSEETFEHHIAFLQPQTIALGYDCRASTSKVCDDSVIIRRETVAVTSEQLIPTEKEVTLNVNVEKPAPQFTHDVRILQPNEGGAFLISKEKRVVRSEEVMQTTDITLSEPQRIAHGADSTVNTSATIVIEKPTQRVLHEVTCLYDDRISLPEQRFHAVTSVEITQLQAVNELLSSVLARKDEHLAYEVANVEVRRPPSKFDHTTTVVECEIAHITAYFTAPTTATEEIIVVELSLSKCSQVRSEEITQIEQPIRRAFGEQRIVILEGSAQSFSEAVTWSLRRVRKAASISGEALTNANIEVRKPSERGEHVTTFIDSSTIMQEILAIAAAATKMKITSVFITLTKKGEVAHQALVVEYESFVQEEAALNIALLTVPAVHLKQEETWTRETKIVETHGEGNVVAVFVEVDANCPDQSVELVASVSVPVLSNENLLEVQKSSYSILEKSASISESSSLGILQAPKFLKKLKNVTSIIGNALQFKCIVSGTPMPEVRWFVDGDEIHSSVEYETVYEDGVCILRINEVVSEDEGEYTCEATNAAGRATTKCFLHTAREMVAEETLVPVGASASIHCETITQQFSLKWQKDRRPLSVDERYESSDSADGYKHTLTIHGVRQGDEGEYGVIIADSYTAVTRITVIDSDYQFMRGEEAYVSQHIDVPLRPVTIFGEVTVNVAEEHEAIVYDEYEICDSHEYFDLHFRTQSIEVPVVVRERRSESMALFYDSRESSAATMEEKVVDIEIIHRETSATSDEFIEQKKALIETALSSIDTHYEFTRWQKAVQEVVVSESRNIKALRAMSVESTDNEVSIECAPFYGRVTMVKKTLAPTPCESASIHFAERLVDVDLSFSRAHDVSTAEDSLSTSSQGLPYTQPHFIQRLSEVYELDEEMSFTFKCIIGGVPTPSVRWLINDNLISEDSNVSMVAEDGIYLLKTKSLNRSWNGTLVCEASNSLGSMRSTSNIVIKTVQQLESVCELYAAEQKYQSEVKVVTNAFDSVHRVPLKCRSPDASELSTTSSATSSAGQPPVFQQPLTDTITVKTGELIQLKCVLSGNPLPACQWTKDGVSVEESSENAIIYEDGIAILRIHSASMTDNASFRCTATNTFGCAYSECTVFVEEDSTRDSSVSQGPYFVLPLKDLTVNVNERLQLKCIVAGNPIPTIRWKLNGREIHEDEKRFKMVYEDGTVLLKMTETVETGVFTCEAVNSLGYAKTECRIEIQQPSQATVEMETMSEQREKSEKLIPEVTRTKKAKKAEAVRKEERILASVAPPLETAIKASAVNYIVEADVIIFTVFTYKTKATVKVKGRSKRVDENFMLIFVIEENILRKKSYAQVVERRFKIVRIYGEGNERVIASGELGRSLEQVRNAIEAFIADEKRKGIKVEGENLERVIEILRVPRISQTSQESEQGHEEFEKLEVRHHAREESQTFYEGCIEKIERIQRRTFVIEEEHIPRPEDEELTVTDVNCVCEPAVEFVEADVLVRSFVKDSVTVHVTFRHGPSAGTTETFFEVVTEGWVTHKTDHARNTPTAPRFTRPFSVAKTLHDMYELRCTVAGHPAPDIRILHNGTPIRCNDRDYRVIYECGIIILRMRRLREGHYVCRATNVSGSAVTECYLKADDGLGDVFEVDRLSSRFGTSQFQTESATSHVDVTGQDSIHQAFLYPAFIFREPTSSDTQRFSRREMLFERTTGSEQTKNETKKLHAETGVGIHFDSFDSNRKEDRRMQEVFTSTATDVAYSTLDHRTSRELHGNATAVKGDSLQLLQEAPVFALPLADIVTEPVNFLELKCIVTGYPRPAIRWTFNDQEIHPGSSATVVYEDGIILLELSGANIEGHYTCTAKNEAGYAKTECNVCFKKKVGEEKTNGVQYFEQGEVDGSIAEGKISHSFQEQQKHARSLEDRHAEFDHVSEPKITEQTVGKWKEGAKRFERLKLTQEIDETCPLCFKERAYITVSEESTSLDLIFGQITSADTVEVDMVMHSTGRTREQSERNEITRLLRQGIEDFSEDISVKKNTVTATMEVAVVEKVVASVKWRVCEGSSQESSINQIITSRRKENVEVLVSVIISFQDAACLFINHQPHLGETHPFLEQAVVDGSATEETIHIHARAPHRQHESNRQQDLFDRTWKSAAKTVVPYRGIMMHINAEEGIGAAESSTEVLSIANNFLDVEMQGSFEQYEKAVGTNGIYPVFFLDLSAAESTYGEAHRLQEESREESKVFDIVGKKLEENAAVSAFFGDHRGGRKEADMTVERIRAEELVRKPSDSIFNGISVTGRTCAGTTQPTQAEIADFAKEQMISELPQNKMDSNVLRIVGSGAASAALTISRKMTTADVGIFKEKVTLFAGEIATEGGDIGENMKQSEIVEVDSEATVEKSQEVSNIEILLNESDFATGTRMVTKGVARTVSAEENLSQQSRLVKDLRPERAQEENKDVLIVKNSAVAFLTVTVIESMFPTTRQFLSREEVPVKCSDIFRKDDSAIGLFIRNLSSEVLESAISSVFPTTTGKPEIDKAIQSQREKVLEETITFDIAQNKAPVAIDGEGTASAQSAGRSPLLPDDLSEKATETSLKEETAEGYMEEVHVLTCAEKVGEQDKTGITFPLFHMKSDAQEAEDVEREEMITTDVVLNAWSGNYEEEVKVFIQTIQKIGFSPTKDEKLPKNGILEKGITDEVKDGRTEELLIELQIKTTAEPALVEVTVVKTTREIVNLEISRGTHAKVISHQKKGQHLEEVTLPSHIQTAPDTADVGVLQIALRTAVHTISSCPFVEVHASINIRKAEDFAESSVTVALQQTECTAEEAIKLSKEDTVVAEVVISAPSSTELVQVGILTEVIEKDSLSVMQVTKALEEAIGHEKIVEEMKAEAFEEVLLEVVQQKTPDAGVLEVSVAEIMSLTAGHTISKRPFEEAYVDIDVCKAQEVTESSVTVALQQTESAIERARMFWKEESVFAEAVVCMPNEESAMEVCILQIVSEKCALFVKKLVKPSPEIVVKEKILSEGIAETFEEVVLQSEIQSSSMAADCEVTIAEMDSEGAAHKISRKSYEKAHIDVDVKHTEEKQDTCMTVALQQIETVFRRTRKASKEESVFAEAVVCVPNGESAIEACILQKVSEKCALFVKRLVKPSAEMVVKEKILSEGIAETFEEVVLQSEIQSSSMAADCEVTIAEMDSEGAAHKISRKSYEKAHIDVDVKHAEEKQDTCMTVALQQIETVFRRTRKALKEESVFAEAVVCVPNEESAIEACILQKVSEKCALFVKRLVKPSPEIVVKEKILSEGIAETFEEVVLQSEIQSSSMAADCEVTIAEMDSEG</sequence>
<feature type="domain" description="Ig-like" evidence="8">
    <location>
        <begin position="3390"/>
        <end position="3476"/>
    </location>
</feature>
<feature type="domain" description="Ig-like" evidence="8">
    <location>
        <begin position="105"/>
        <end position="191"/>
    </location>
</feature>
<feature type="domain" description="Ig-like" evidence="8">
    <location>
        <begin position="2496"/>
        <end position="2585"/>
    </location>
</feature>
<feature type="domain" description="Ig-like" evidence="8">
    <location>
        <begin position="1161"/>
        <end position="1253"/>
    </location>
</feature>
<dbReference type="WBParaSite" id="PgB13_g065_t02">
    <property type="protein sequence ID" value="PgB13_g065_t02"/>
    <property type="gene ID" value="PgB13_g065"/>
</dbReference>
<feature type="domain" description="Ig-like" evidence="8">
    <location>
        <begin position="1499"/>
        <end position="1583"/>
    </location>
</feature>
<dbReference type="PROSITE" id="PS50835">
    <property type="entry name" value="IG_LIKE"/>
    <property type="match status" value="13"/>
</dbReference>
<feature type="compositionally biased region" description="Polar residues" evidence="7">
    <location>
        <begin position="411"/>
        <end position="421"/>
    </location>
</feature>
<feature type="domain" description="Ig-like" evidence="8">
    <location>
        <begin position="2647"/>
        <end position="2749"/>
    </location>
</feature>
<dbReference type="GO" id="GO:0045989">
    <property type="term" value="P:positive regulation of striated muscle contraction"/>
    <property type="evidence" value="ECO:0007669"/>
    <property type="project" value="UniProtKB-ARBA"/>
</dbReference>
<feature type="region of interest" description="Disordered" evidence="7">
    <location>
        <begin position="1"/>
        <end position="26"/>
    </location>
</feature>
<proteinExistence type="inferred from homology"/>
<dbReference type="GO" id="GO:0031672">
    <property type="term" value="C:A band"/>
    <property type="evidence" value="ECO:0007669"/>
    <property type="project" value="UniProtKB-SubCell"/>
</dbReference>
<protein>
    <submittedName>
        <fullName evidence="10">Titin</fullName>
    </submittedName>
</protein>
<dbReference type="InterPro" id="IPR003598">
    <property type="entry name" value="Ig_sub2"/>
</dbReference>
<feature type="domain" description="Ig-like" evidence="8">
    <location>
        <begin position="1286"/>
        <end position="1375"/>
    </location>
</feature>
<evidence type="ECO:0000256" key="6">
    <source>
        <dbReference type="ARBA" id="ARBA00023319"/>
    </source>
</evidence>
<evidence type="ECO:0000256" key="5">
    <source>
        <dbReference type="ARBA" id="ARBA00023157"/>
    </source>
</evidence>
<dbReference type="FunFam" id="2.60.40.10:FF:000107">
    <property type="entry name" value="Myosin, light chain kinase a"/>
    <property type="match status" value="2"/>
</dbReference>
<dbReference type="GO" id="GO:0060298">
    <property type="term" value="P:positive regulation of sarcomere organization"/>
    <property type="evidence" value="ECO:0007669"/>
    <property type="project" value="UniProtKB-ARBA"/>
</dbReference>
<name>A0A914ZQX0_PARUN</name>
<dbReference type="Pfam" id="PF07679">
    <property type="entry name" value="I-set"/>
    <property type="match status" value="15"/>
</dbReference>
<dbReference type="PANTHER" id="PTHR47633">
    <property type="entry name" value="IMMUNOGLOBULIN"/>
    <property type="match status" value="1"/>
</dbReference>
<feature type="domain" description="Ig-like" evidence="8">
    <location>
        <begin position="688"/>
        <end position="776"/>
    </location>
</feature>
<reference evidence="10" key="1">
    <citation type="submission" date="2022-11" db="UniProtKB">
        <authorList>
            <consortium name="WormBaseParasite"/>
        </authorList>
    </citation>
    <scope>IDENTIFICATION</scope>
</reference>
<accession>A0A914ZQX0</accession>
<feature type="region of interest" description="Disordered" evidence="7">
    <location>
        <begin position="4163"/>
        <end position="4195"/>
    </location>
</feature>
<evidence type="ECO:0000259" key="8">
    <source>
        <dbReference type="PROSITE" id="PS50835"/>
    </source>
</evidence>
<dbReference type="SMART" id="SM00408">
    <property type="entry name" value="IGc2"/>
    <property type="match status" value="11"/>
</dbReference>